<organism evidence="1 2">
    <name type="scientific">Entomophthora muscae</name>
    <dbReference type="NCBI Taxonomy" id="34485"/>
    <lineage>
        <taxon>Eukaryota</taxon>
        <taxon>Fungi</taxon>
        <taxon>Fungi incertae sedis</taxon>
        <taxon>Zoopagomycota</taxon>
        <taxon>Entomophthoromycotina</taxon>
        <taxon>Entomophthoromycetes</taxon>
        <taxon>Entomophthorales</taxon>
        <taxon>Entomophthoraceae</taxon>
        <taxon>Entomophthora</taxon>
    </lineage>
</organism>
<evidence type="ECO:0000313" key="2">
    <source>
        <dbReference type="Proteomes" id="UP001165960"/>
    </source>
</evidence>
<sequence>MKCPPMACPASEGIPLLATSAVTIPPGSQAILDSQISYELPERTFLELYSLPSVGCNKPYLCPGILDVSHKDPVQLLVAVVNNGIHHVLILPLLGHFEDKSLAFAFNSQNELASASGNMIVWFPDSAQLTRPTNTGGK</sequence>
<proteinExistence type="predicted"/>
<name>A0ACC2RWY3_9FUNG</name>
<protein>
    <submittedName>
        <fullName evidence="1">Uncharacterized protein</fullName>
    </submittedName>
</protein>
<comment type="caution">
    <text evidence="1">The sequence shown here is derived from an EMBL/GenBank/DDBJ whole genome shotgun (WGS) entry which is preliminary data.</text>
</comment>
<dbReference type="EMBL" id="QTSX02006437">
    <property type="protein sequence ID" value="KAJ9054553.1"/>
    <property type="molecule type" value="Genomic_DNA"/>
</dbReference>
<keyword evidence="2" id="KW-1185">Reference proteome</keyword>
<gene>
    <name evidence="1" type="ORF">DSO57_1013040</name>
</gene>
<dbReference type="Proteomes" id="UP001165960">
    <property type="component" value="Unassembled WGS sequence"/>
</dbReference>
<evidence type="ECO:0000313" key="1">
    <source>
        <dbReference type="EMBL" id="KAJ9054553.1"/>
    </source>
</evidence>
<accession>A0ACC2RWY3</accession>
<reference evidence="1" key="1">
    <citation type="submission" date="2022-04" db="EMBL/GenBank/DDBJ databases">
        <title>Genome of the entomopathogenic fungus Entomophthora muscae.</title>
        <authorList>
            <person name="Elya C."/>
            <person name="Lovett B.R."/>
            <person name="Lee E."/>
            <person name="Macias A.M."/>
            <person name="Hajek A.E."/>
            <person name="De Bivort B.L."/>
            <person name="Kasson M.T."/>
            <person name="De Fine Licht H.H."/>
            <person name="Stajich J.E."/>
        </authorList>
    </citation>
    <scope>NUCLEOTIDE SEQUENCE</scope>
    <source>
        <strain evidence="1">Berkeley</strain>
    </source>
</reference>